<dbReference type="Proteomes" id="UP000324222">
    <property type="component" value="Unassembled WGS sequence"/>
</dbReference>
<evidence type="ECO:0000256" key="1">
    <source>
        <dbReference type="ARBA" id="ARBA00023239"/>
    </source>
</evidence>
<proteinExistence type="predicted"/>
<evidence type="ECO:0000313" key="3">
    <source>
        <dbReference type="EMBL" id="MPC73867.1"/>
    </source>
</evidence>
<sequence>MESTSMAMQIHISQTTREIISGKYQVEERGEITVKGKGCIPVLTSSVFCFNCANLLSSSRSLTLARTFKLFCASPPLFQKA</sequence>
<evidence type="ECO:0000313" key="4">
    <source>
        <dbReference type="Proteomes" id="UP000324222"/>
    </source>
</evidence>
<dbReference type="GO" id="GO:0016829">
    <property type="term" value="F:lyase activity"/>
    <property type="evidence" value="ECO:0007669"/>
    <property type="project" value="UniProtKB-KW"/>
</dbReference>
<reference evidence="3 4" key="1">
    <citation type="submission" date="2019-05" db="EMBL/GenBank/DDBJ databases">
        <title>Another draft genome of Portunus trituberculatus and its Hox gene families provides insights of decapod evolution.</title>
        <authorList>
            <person name="Jeong J.-H."/>
            <person name="Song I."/>
            <person name="Kim S."/>
            <person name="Choi T."/>
            <person name="Kim D."/>
            <person name="Ryu S."/>
            <person name="Kim W."/>
        </authorList>
    </citation>
    <scope>NUCLEOTIDE SEQUENCE [LARGE SCALE GENOMIC DNA]</scope>
    <source>
        <tissue evidence="3">Muscle</tissue>
    </source>
</reference>
<dbReference type="Pfam" id="PF00211">
    <property type="entry name" value="Guanylate_cyc"/>
    <property type="match status" value="1"/>
</dbReference>
<dbReference type="SUPFAM" id="SSF55073">
    <property type="entry name" value="Nucleotide cyclase"/>
    <property type="match status" value="1"/>
</dbReference>
<dbReference type="GO" id="GO:0009190">
    <property type="term" value="P:cyclic nucleotide biosynthetic process"/>
    <property type="evidence" value="ECO:0007669"/>
    <property type="project" value="InterPro"/>
</dbReference>
<dbReference type="AlphaFoldDB" id="A0A5B7HXA5"/>
<dbReference type="EMBL" id="VSRR010037699">
    <property type="protein sequence ID" value="MPC73867.1"/>
    <property type="molecule type" value="Genomic_DNA"/>
</dbReference>
<comment type="caution">
    <text evidence="3">The sequence shown here is derived from an EMBL/GenBank/DDBJ whole genome shotgun (WGS) entry which is preliminary data.</text>
</comment>
<dbReference type="InterPro" id="IPR029787">
    <property type="entry name" value="Nucleotide_cyclase"/>
</dbReference>
<protein>
    <submittedName>
        <fullName evidence="3">Soluble guanylate cyclase 88E</fullName>
    </submittedName>
</protein>
<keyword evidence="1" id="KW-0456">Lyase</keyword>
<organism evidence="3 4">
    <name type="scientific">Portunus trituberculatus</name>
    <name type="common">Swimming crab</name>
    <name type="synonym">Neptunus trituberculatus</name>
    <dbReference type="NCBI Taxonomy" id="210409"/>
    <lineage>
        <taxon>Eukaryota</taxon>
        <taxon>Metazoa</taxon>
        <taxon>Ecdysozoa</taxon>
        <taxon>Arthropoda</taxon>
        <taxon>Crustacea</taxon>
        <taxon>Multicrustacea</taxon>
        <taxon>Malacostraca</taxon>
        <taxon>Eumalacostraca</taxon>
        <taxon>Eucarida</taxon>
        <taxon>Decapoda</taxon>
        <taxon>Pleocyemata</taxon>
        <taxon>Brachyura</taxon>
        <taxon>Eubrachyura</taxon>
        <taxon>Portunoidea</taxon>
        <taxon>Portunidae</taxon>
        <taxon>Portuninae</taxon>
        <taxon>Portunus</taxon>
    </lineage>
</organism>
<name>A0A5B7HXA5_PORTR</name>
<dbReference type="Gene3D" id="3.30.70.1230">
    <property type="entry name" value="Nucleotide cyclase"/>
    <property type="match status" value="1"/>
</dbReference>
<dbReference type="GO" id="GO:0035556">
    <property type="term" value="P:intracellular signal transduction"/>
    <property type="evidence" value="ECO:0007669"/>
    <property type="project" value="InterPro"/>
</dbReference>
<evidence type="ECO:0000259" key="2">
    <source>
        <dbReference type="Pfam" id="PF00211"/>
    </source>
</evidence>
<accession>A0A5B7HXA5</accession>
<feature type="domain" description="Guanylate cyclase" evidence="2">
    <location>
        <begin position="1"/>
        <end position="39"/>
    </location>
</feature>
<dbReference type="InterPro" id="IPR001054">
    <property type="entry name" value="A/G_cyclase"/>
</dbReference>
<keyword evidence="4" id="KW-1185">Reference proteome</keyword>
<gene>
    <name evidence="3" type="primary">Gyc88E_1</name>
    <name evidence="3" type="ORF">E2C01_068207</name>
</gene>